<comment type="subunit">
    <text evidence="6">Homodimer. Interacts with FtsZ.</text>
</comment>
<dbReference type="SUPFAM" id="SSF48498">
    <property type="entry name" value="Tetracyclin repressor-like, C-terminal domain"/>
    <property type="match status" value="1"/>
</dbReference>
<feature type="DNA-binding region" description="H-T-H motif" evidence="7">
    <location>
        <begin position="29"/>
        <end position="48"/>
    </location>
</feature>
<dbReference type="PANTHER" id="PTHR30055:SF183">
    <property type="entry name" value="NUCLEOID OCCLUSION FACTOR SLMA"/>
    <property type="match status" value="1"/>
</dbReference>
<evidence type="ECO:0000313" key="9">
    <source>
        <dbReference type="EMBL" id="TCO75285.1"/>
    </source>
</evidence>
<dbReference type="InterPro" id="IPR023769">
    <property type="entry name" value="NO_SlmA"/>
</dbReference>
<keyword evidence="3" id="KW-0175">Coiled coil</keyword>
<keyword evidence="1 6" id="KW-0963">Cytoplasm</keyword>
<gene>
    <name evidence="6" type="primary">slmA</name>
    <name evidence="9" type="ORF">EV688_1098</name>
</gene>
<evidence type="ECO:0000256" key="7">
    <source>
        <dbReference type="PROSITE-ProRule" id="PRU00335"/>
    </source>
</evidence>
<evidence type="ECO:0000256" key="1">
    <source>
        <dbReference type="ARBA" id="ARBA00022490"/>
    </source>
</evidence>
<dbReference type="GO" id="GO:0003700">
    <property type="term" value="F:DNA-binding transcription factor activity"/>
    <property type="evidence" value="ECO:0007669"/>
    <property type="project" value="TreeGrafter"/>
</dbReference>
<name>A0A4R2L7S0_9GAMM</name>
<dbReference type="GO" id="GO:0010974">
    <property type="term" value="P:negative regulation of division septum assembly"/>
    <property type="evidence" value="ECO:0007669"/>
    <property type="project" value="InterPro"/>
</dbReference>
<organism evidence="9 10">
    <name type="scientific">Chromatocurvus halotolerans</name>
    <dbReference type="NCBI Taxonomy" id="1132028"/>
    <lineage>
        <taxon>Bacteria</taxon>
        <taxon>Pseudomonadati</taxon>
        <taxon>Pseudomonadota</taxon>
        <taxon>Gammaproteobacteria</taxon>
        <taxon>Cellvibrionales</taxon>
        <taxon>Halieaceae</taxon>
        <taxon>Chromatocurvus</taxon>
    </lineage>
</organism>
<keyword evidence="2 6" id="KW-0132">Cell division</keyword>
<dbReference type="SUPFAM" id="SSF46689">
    <property type="entry name" value="Homeodomain-like"/>
    <property type="match status" value="1"/>
</dbReference>
<dbReference type="InterPro" id="IPR050109">
    <property type="entry name" value="HTH-type_TetR-like_transc_reg"/>
</dbReference>
<comment type="caution">
    <text evidence="9">The sequence shown here is derived from an EMBL/GenBank/DDBJ whole genome shotgun (WGS) entry which is preliminary data.</text>
</comment>
<dbReference type="InterPro" id="IPR009057">
    <property type="entry name" value="Homeodomain-like_sf"/>
</dbReference>
<dbReference type="Proteomes" id="UP000294980">
    <property type="component" value="Unassembled WGS sequence"/>
</dbReference>
<evidence type="ECO:0000256" key="5">
    <source>
        <dbReference type="ARBA" id="ARBA00023306"/>
    </source>
</evidence>
<dbReference type="Gene3D" id="1.10.357.10">
    <property type="entry name" value="Tetracycline Repressor, domain 2"/>
    <property type="match status" value="1"/>
</dbReference>
<accession>A0A4R2L7S0</accession>
<keyword evidence="5 6" id="KW-0131">Cell cycle</keyword>
<dbReference type="Pfam" id="PF22276">
    <property type="entry name" value="SlmA-like_C"/>
    <property type="match status" value="1"/>
</dbReference>
<dbReference type="AlphaFoldDB" id="A0A4R2L7S0"/>
<dbReference type="HAMAP" id="MF_01839">
    <property type="entry name" value="NO_factor_SlmA"/>
    <property type="match status" value="1"/>
</dbReference>
<dbReference type="GO" id="GO:0000976">
    <property type="term" value="F:transcription cis-regulatory region binding"/>
    <property type="evidence" value="ECO:0007669"/>
    <property type="project" value="TreeGrafter"/>
</dbReference>
<dbReference type="EMBL" id="SLWX01000009">
    <property type="protein sequence ID" value="TCO75285.1"/>
    <property type="molecule type" value="Genomic_DNA"/>
</dbReference>
<evidence type="ECO:0000256" key="4">
    <source>
        <dbReference type="ARBA" id="ARBA00023125"/>
    </source>
</evidence>
<dbReference type="PROSITE" id="PS50977">
    <property type="entry name" value="HTH_TETR_2"/>
    <property type="match status" value="1"/>
</dbReference>
<dbReference type="InterPro" id="IPR001647">
    <property type="entry name" value="HTH_TetR"/>
</dbReference>
<feature type="domain" description="HTH tetR-type" evidence="8">
    <location>
        <begin position="6"/>
        <end position="66"/>
    </location>
</feature>
<dbReference type="InterPro" id="IPR054580">
    <property type="entry name" value="SlmA-like_C"/>
</dbReference>
<comment type="subcellular location">
    <subcellularLocation>
        <location evidence="6">Cytoplasm</location>
        <location evidence="6">Nucleoid</location>
    </subcellularLocation>
</comment>
<evidence type="ECO:0000256" key="3">
    <source>
        <dbReference type="ARBA" id="ARBA00023054"/>
    </source>
</evidence>
<keyword evidence="4 6" id="KW-0238">DNA-binding</keyword>
<evidence type="ECO:0000256" key="6">
    <source>
        <dbReference type="HAMAP-Rule" id="MF_01839"/>
    </source>
</evidence>
<dbReference type="RefSeq" id="WP_117318400.1">
    <property type="nucleotide sequence ID" value="NZ_QQSW01000012.1"/>
</dbReference>
<proteinExistence type="inferred from homology"/>
<evidence type="ECO:0000259" key="8">
    <source>
        <dbReference type="PROSITE" id="PS50977"/>
    </source>
</evidence>
<dbReference type="PANTHER" id="PTHR30055">
    <property type="entry name" value="HTH-TYPE TRANSCRIPTIONAL REGULATOR RUTR"/>
    <property type="match status" value="1"/>
</dbReference>
<comment type="similarity">
    <text evidence="6">Belongs to the nucleoid occlusion factor SlmA family.</text>
</comment>
<dbReference type="GO" id="GO:0051301">
    <property type="term" value="P:cell division"/>
    <property type="evidence" value="ECO:0007669"/>
    <property type="project" value="UniProtKB-KW"/>
</dbReference>
<sequence length="215" mass="24125">MVQKKSQRRQDILEALAEMLESSPGEKITTAKLAARVGVSEAALYRHFPSKAKMFEGLIEFIEDSLFQRVALILREENTAAERCGNMLILLLSFAERNPGMSRIMNGDALAGETERLHQRVLQLYERFETQIKQVLREAELREGLRPVLPLPAAANLLVAAAEGRITQFVRSNFRRSPTEDWSLQYQYLMQNFFREAVAAAPGPGATSALKESTG</sequence>
<dbReference type="NCBIfam" id="NF007015">
    <property type="entry name" value="PRK09480.1"/>
    <property type="match status" value="1"/>
</dbReference>
<dbReference type="Pfam" id="PF00440">
    <property type="entry name" value="TetR_N"/>
    <property type="match status" value="1"/>
</dbReference>
<reference evidence="9 10" key="1">
    <citation type="submission" date="2019-03" db="EMBL/GenBank/DDBJ databases">
        <title>Genomic Encyclopedia of Type Strains, Phase IV (KMG-IV): sequencing the most valuable type-strain genomes for metagenomic binning, comparative biology and taxonomic classification.</title>
        <authorList>
            <person name="Goeker M."/>
        </authorList>
    </citation>
    <scope>NUCLEOTIDE SEQUENCE [LARGE SCALE GENOMIC DNA]</scope>
    <source>
        <strain evidence="9 10">DSM 23344</strain>
    </source>
</reference>
<evidence type="ECO:0000256" key="2">
    <source>
        <dbReference type="ARBA" id="ARBA00022618"/>
    </source>
</evidence>
<dbReference type="OrthoDB" id="9179041at2"/>
<dbReference type="GO" id="GO:0005737">
    <property type="term" value="C:cytoplasm"/>
    <property type="evidence" value="ECO:0007669"/>
    <property type="project" value="UniProtKB-UniRule"/>
</dbReference>
<protein>
    <recommendedName>
        <fullName evidence="6">Nucleoid occlusion factor SlmA</fullName>
    </recommendedName>
</protein>
<keyword evidence="10" id="KW-1185">Reference proteome</keyword>
<dbReference type="InterPro" id="IPR036271">
    <property type="entry name" value="Tet_transcr_reg_TetR-rel_C_sf"/>
</dbReference>
<comment type="function">
    <text evidence="6">Required for nucleoid occlusion (NO) phenomenon, which prevents Z-ring formation and cell division over the nucleoid. Acts as a DNA-associated cell division inhibitor that binds simultaneously chromosomal DNA and FtsZ, and disrupts the assembly of FtsZ polymers. SlmA-DNA-binding sequences (SBS) are dispersed on non-Ter regions of the chromosome, preventing FtsZ polymerization at these regions.</text>
</comment>
<evidence type="ECO:0000313" key="10">
    <source>
        <dbReference type="Proteomes" id="UP000294980"/>
    </source>
</evidence>
<dbReference type="GO" id="GO:0043590">
    <property type="term" value="C:bacterial nucleoid"/>
    <property type="evidence" value="ECO:0007669"/>
    <property type="project" value="UniProtKB-UniRule"/>
</dbReference>